<gene>
    <name evidence="2" type="ORF">QUW44_03180</name>
</gene>
<evidence type="ECO:0000313" key="2">
    <source>
        <dbReference type="EMBL" id="MDM8266176.1"/>
    </source>
</evidence>
<name>A0ABT7UWU1_9LACO</name>
<keyword evidence="3" id="KW-1185">Reference proteome</keyword>
<proteinExistence type="predicted"/>
<accession>A0ABT7UWU1</accession>
<dbReference type="RefSeq" id="WP_289585883.1">
    <property type="nucleotide sequence ID" value="NZ_JAUDDW010000007.1"/>
</dbReference>
<reference evidence="2 3" key="2">
    <citation type="submission" date="2023-06" db="EMBL/GenBank/DDBJ databases">
        <authorList>
            <person name="Zeman M."/>
            <person name="Kubasova T."/>
            <person name="Jahodarova E."/>
            <person name="Nykrynova M."/>
            <person name="Rychlik I."/>
        </authorList>
    </citation>
    <scope>NUCLEOTIDE SEQUENCE [LARGE SCALE GENOMIC DNA]</scope>
    <source>
        <strain evidence="2 3">161_Gplus</strain>
    </source>
</reference>
<dbReference type="Proteomes" id="UP001529343">
    <property type="component" value="Unassembled WGS sequence"/>
</dbReference>
<keyword evidence="1" id="KW-1133">Transmembrane helix</keyword>
<sequence>MDNEKVVELLIDIQSRLGRIEERVSRQEGVEAKADEALALAKKNAERNSEMDSRVTKLEQSRDWTNKTAIGAIISAAVAILSVVFPHIGG</sequence>
<feature type="transmembrane region" description="Helical" evidence="1">
    <location>
        <begin position="69"/>
        <end position="88"/>
    </location>
</feature>
<keyword evidence="1" id="KW-0812">Transmembrane</keyword>
<organism evidence="2 3">
    <name type="scientific">Limosilactobacillus pontis</name>
    <dbReference type="NCBI Taxonomy" id="35787"/>
    <lineage>
        <taxon>Bacteria</taxon>
        <taxon>Bacillati</taxon>
        <taxon>Bacillota</taxon>
        <taxon>Bacilli</taxon>
        <taxon>Lactobacillales</taxon>
        <taxon>Lactobacillaceae</taxon>
        <taxon>Limosilactobacillus</taxon>
    </lineage>
</organism>
<comment type="caution">
    <text evidence="2">The sequence shown here is derived from an EMBL/GenBank/DDBJ whole genome shotgun (WGS) entry which is preliminary data.</text>
</comment>
<protein>
    <submittedName>
        <fullName evidence="2">Holin</fullName>
    </submittedName>
</protein>
<dbReference type="EMBL" id="JAUDDW010000007">
    <property type="protein sequence ID" value="MDM8266176.1"/>
    <property type="molecule type" value="Genomic_DNA"/>
</dbReference>
<evidence type="ECO:0000256" key="1">
    <source>
        <dbReference type="SAM" id="Phobius"/>
    </source>
</evidence>
<keyword evidence="1" id="KW-0472">Membrane</keyword>
<reference evidence="3" key="1">
    <citation type="submission" date="2023-06" db="EMBL/GenBank/DDBJ databases">
        <title>Identification and characterization of horizontal gene transfer across gut microbiota members of farm animals based on homology search.</title>
        <authorList>
            <person name="Zeman M."/>
            <person name="Kubasova T."/>
            <person name="Jahodarova E."/>
            <person name="Nykrynova M."/>
            <person name="Rychlik I."/>
        </authorList>
    </citation>
    <scope>NUCLEOTIDE SEQUENCE [LARGE SCALE GENOMIC DNA]</scope>
    <source>
        <strain evidence="3">161_Gplus</strain>
    </source>
</reference>
<evidence type="ECO:0000313" key="3">
    <source>
        <dbReference type="Proteomes" id="UP001529343"/>
    </source>
</evidence>